<protein>
    <recommendedName>
        <fullName evidence="8">TLC domain-containing protein</fullName>
    </recommendedName>
</protein>
<evidence type="ECO:0000256" key="3">
    <source>
        <dbReference type="ARBA" id="ARBA00022989"/>
    </source>
</evidence>
<dbReference type="PROSITE" id="PS50922">
    <property type="entry name" value="TLC"/>
    <property type="match status" value="1"/>
</dbReference>
<feature type="region of interest" description="Disordered" evidence="6">
    <location>
        <begin position="409"/>
        <end position="443"/>
    </location>
</feature>
<gene>
    <name evidence="9" type="ORF">PLEPLA_LOCUS6201</name>
</gene>
<evidence type="ECO:0000313" key="10">
    <source>
        <dbReference type="Proteomes" id="UP001153269"/>
    </source>
</evidence>
<comment type="subcellular location">
    <subcellularLocation>
        <location evidence="1">Membrane</location>
        <topology evidence="1">Multi-pass membrane protein</topology>
    </subcellularLocation>
</comment>
<feature type="transmembrane region" description="Helical" evidence="7">
    <location>
        <begin position="343"/>
        <end position="362"/>
    </location>
</feature>
<sequence>METVRDVQLSDIFGLVFHQQQICLEMRESESGNVPCGPVKLMLRPVLQGAAAAAPPTPLPLHNSCLHLAPTGGKSAGPHHVPARKTASHLNELSQESPPSRPLQTEHVRRRKGRTKTSALRKEPQRNLPEKNPGSSSYSCCSLSSLCRPLSLKRSPLRSSISEATGQETKPREGEDEGKQQAPGDRGVVHKLLQRLPVPKLVRHDDFRFWKWKNLSVSMVHSLLTGTWALTCVLVWPETLMNLHSYHTPLSYLLVCVSTGYFVHDAGDIILTGHGRGSWEFLLHHALVISCFLYALFTQLYVAGAVIALFVEVNSVTLHLRLMLKLCGAQSSSMFHINKYVNFFTYVVFRLGTQFYLSRYIFHNYSWMDRGGFFLISMMMMNIMILIYFYRLIRADFFPRTHFKTEQETWTCSHPDSETSAEEEDEGDTEEKRKRGKEVLSSP</sequence>
<dbReference type="EMBL" id="CADEAL010000320">
    <property type="protein sequence ID" value="CAB1418377.1"/>
    <property type="molecule type" value="Genomic_DNA"/>
</dbReference>
<evidence type="ECO:0000256" key="4">
    <source>
        <dbReference type="ARBA" id="ARBA00023136"/>
    </source>
</evidence>
<keyword evidence="2 5" id="KW-0812">Transmembrane</keyword>
<dbReference type="PANTHER" id="PTHR13439:SF5">
    <property type="entry name" value="TLC DOMAIN-CONTAINING PROTEIN 1"/>
    <property type="match status" value="1"/>
</dbReference>
<dbReference type="Proteomes" id="UP001153269">
    <property type="component" value="Unassembled WGS sequence"/>
</dbReference>
<feature type="compositionally biased region" description="Acidic residues" evidence="6">
    <location>
        <begin position="419"/>
        <end position="429"/>
    </location>
</feature>
<feature type="compositionally biased region" description="Polar residues" evidence="6">
    <location>
        <begin position="88"/>
        <end position="98"/>
    </location>
</feature>
<dbReference type="GO" id="GO:0005886">
    <property type="term" value="C:plasma membrane"/>
    <property type="evidence" value="ECO:0007669"/>
    <property type="project" value="TreeGrafter"/>
</dbReference>
<feature type="transmembrane region" description="Helical" evidence="7">
    <location>
        <begin position="374"/>
        <end position="393"/>
    </location>
</feature>
<dbReference type="GO" id="GO:0055091">
    <property type="term" value="P:phospholipid homeostasis"/>
    <property type="evidence" value="ECO:0007669"/>
    <property type="project" value="TreeGrafter"/>
</dbReference>
<dbReference type="GO" id="GO:0071709">
    <property type="term" value="P:membrane assembly"/>
    <property type="evidence" value="ECO:0007669"/>
    <property type="project" value="TreeGrafter"/>
</dbReference>
<feature type="compositionally biased region" description="Basic and acidic residues" evidence="6">
    <location>
        <begin position="169"/>
        <end position="179"/>
    </location>
</feature>
<accession>A0A9N7TT95</accession>
<evidence type="ECO:0000256" key="2">
    <source>
        <dbReference type="ARBA" id="ARBA00022692"/>
    </source>
</evidence>
<proteinExistence type="predicted"/>
<feature type="region of interest" description="Disordered" evidence="6">
    <location>
        <begin position="157"/>
        <end position="186"/>
    </location>
</feature>
<feature type="region of interest" description="Disordered" evidence="6">
    <location>
        <begin position="70"/>
        <end position="139"/>
    </location>
</feature>
<dbReference type="GO" id="GO:0097035">
    <property type="term" value="P:regulation of membrane lipid distribution"/>
    <property type="evidence" value="ECO:0007669"/>
    <property type="project" value="TreeGrafter"/>
</dbReference>
<evidence type="ECO:0000313" key="9">
    <source>
        <dbReference type="EMBL" id="CAB1418377.1"/>
    </source>
</evidence>
<dbReference type="SMART" id="SM00724">
    <property type="entry name" value="TLC"/>
    <property type="match status" value="1"/>
</dbReference>
<feature type="transmembrane region" description="Helical" evidence="7">
    <location>
        <begin position="217"/>
        <end position="237"/>
    </location>
</feature>
<dbReference type="InterPro" id="IPR006634">
    <property type="entry name" value="TLC-dom"/>
</dbReference>
<feature type="domain" description="TLC" evidence="8">
    <location>
        <begin position="207"/>
        <end position="401"/>
    </location>
</feature>
<feature type="compositionally biased region" description="Basic and acidic residues" evidence="6">
    <location>
        <begin position="120"/>
        <end position="129"/>
    </location>
</feature>
<dbReference type="InterPro" id="IPR050846">
    <property type="entry name" value="TLCD"/>
</dbReference>
<comment type="caution">
    <text evidence="9">The sequence shown here is derived from an EMBL/GenBank/DDBJ whole genome shotgun (WGS) entry which is preliminary data.</text>
</comment>
<evidence type="ECO:0000256" key="7">
    <source>
        <dbReference type="SAM" id="Phobius"/>
    </source>
</evidence>
<reference evidence="9" key="1">
    <citation type="submission" date="2020-03" db="EMBL/GenBank/DDBJ databases">
        <authorList>
            <person name="Weist P."/>
        </authorList>
    </citation>
    <scope>NUCLEOTIDE SEQUENCE</scope>
</reference>
<evidence type="ECO:0000259" key="8">
    <source>
        <dbReference type="PROSITE" id="PS50922"/>
    </source>
</evidence>
<keyword evidence="4 5" id="KW-0472">Membrane</keyword>
<keyword evidence="10" id="KW-1185">Reference proteome</keyword>
<dbReference type="PANTHER" id="PTHR13439">
    <property type="entry name" value="CT120 PROTEIN"/>
    <property type="match status" value="1"/>
</dbReference>
<organism evidence="9 10">
    <name type="scientific">Pleuronectes platessa</name>
    <name type="common">European plaice</name>
    <dbReference type="NCBI Taxonomy" id="8262"/>
    <lineage>
        <taxon>Eukaryota</taxon>
        <taxon>Metazoa</taxon>
        <taxon>Chordata</taxon>
        <taxon>Craniata</taxon>
        <taxon>Vertebrata</taxon>
        <taxon>Euteleostomi</taxon>
        <taxon>Actinopterygii</taxon>
        <taxon>Neopterygii</taxon>
        <taxon>Teleostei</taxon>
        <taxon>Neoteleostei</taxon>
        <taxon>Acanthomorphata</taxon>
        <taxon>Carangaria</taxon>
        <taxon>Pleuronectiformes</taxon>
        <taxon>Pleuronectoidei</taxon>
        <taxon>Pleuronectidae</taxon>
        <taxon>Pleuronectes</taxon>
    </lineage>
</organism>
<keyword evidence="3 7" id="KW-1133">Transmembrane helix</keyword>
<evidence type="ECO:0000256" key="6">
    <source>
        <dbReference type="SAM" id="MobiDB-lite"/>
    </source>
</evidence>
<dbReference type="Pfam" id="PF03798">
    <property type="entry name" value="TRAM_LAG1_CLN8"/>
    <property type="match status" value="1"/>
</dbReference>
<evidence type="ECO:0000256" key="5">
    <source>
        <dbReference type="PROSITE-ProRule" id="PRU00205"/>
    </source>
</evidence>
<name>A0A9N7TT95_PLEPL</name>
<evidence type="ECO:0000256" key="1">
    <source>
        <dbReference type="ARBA" id="ARBA00004141"/>
    </source>
</evidence>
<dbReference type="GO" id="GO:0007009">
    <property type="term" value="P:plasma membrane organization"/>
    <property type="evidence" value="ECO:0007669"/>
    <property type="project" value="TreeGrafter"/>
</dbReference>
<dbReference type="AlphaFoldDB" id="A0A9N7TT95"/>